<dbReference type="OrthoDB" id="4685598at2759"/>
<name>A0A0D2HYQ1_CLAB1</name>
<dbReference type="Proteomes" id="UP000053789">
    <property type="component" value="Unassembled WGS sequence"/>
</dbReference>
<gene>
    <name evidence="1" type="ORF">Z519_03091</name>
</gene>
<dbReference type="AlphaFoldDB" id="A0A0D2HYQ1"/>
<proteinExistence type="predicted"/>
<dbReference type="GeneID" id="27696019"/>
<sequence length="572" mass="63698">MLGRIASIEAMLTQQSVTLEDLHNRINSGAVPQAPIHGVQDTVPTLAENLPSTSHSLAPWTIHSQTSGHLASAVEVTASPSTSRDDIPAMTIPRQHSTTTESLLSTTPVRALLGDFPRGMFLKTESARILPQNIRLGNLHVTAFPEIDRAEMDCLVDCFFRLAHREIPILDQNHFLSCYRQFLERDTWADIDSALCLMVLAVGAIVQNPPSTSIQGANISSPGGEYLSAAMKILVPDIMQSFWSTITLPQATLLAAKYFGYLLRPLQSWRFVHLASTNVQILLNWPQTLDEDDATAAALSRLRVSSWLILDSDLIAEHHLPRSGIEHVVENMPLPTFHTWTSEASMFLAEISARRLFNRVHHTMYADSSGRFGMVDHTMSTQDHFQRQELRPAITNLATELDHQLETWFDLLPQHIKPDLESASSWTFEHLNILHRYHTAKDIIFRPFVMYTCNLPTNGTISTGILERCSTCVQHCCAYLSVSEMLLAQTSSVKEIICHSSVFAATVVLTLSSLNQNLSSLVSDVDVLQTRAVSMLQRVASKDSVIDQLVGILKVLQMKTRLLKGQVRMPTP</sequence>
<dbReference type="CDD" id="cd12148">
    <property type="entry name" value="fungal_TF_MHR"/>
    <property type="match status" value="1"/>
</dbReference>
<reference evidence="1" key="1">
    <citation type="submission" date="2015-01" db="EMBL/GenBank/DDBJ databases">
        <title>The Genome Sequence of Cladophialophora bantiana CBS 173.52.</title>
        <authorList>
            <consortium name="The Broad Institute Genomics Platform"/>
            <person name="Cuomo C."/>
            <person name="de Hoog S."/>
            <person name="Gorbushina A."/>
            <person name="Stielow B."/>
            <person name="Teixiera M."/>
            <person name="Abouelleil A."/>
            <person name="Chapman S.B."/>
            <person name="Priest M."/>
            <person name="Young S.K."/>
            <person name="Wortman J."/>
            <person name="Nusbaum C."/>
            <person name="Birren B."/>
        </authorList>
    </citation>
    <scope>NUCLEOTIDE SEQUENCE [LARGE SCALE GENOMIC DNA]</scope>
    <source>
        <strain evidence="1">CBS 173.52</strain>
    </source>
</reference>
<dbReference type="RefSeq" id="XP_016622694.1">
    <property type="nucleotide sequence ID" value="XM_016760844.1"/>
</dbReference>
<protein>
    <recommendedName>
        <fullName evidence="3">Transcription factor domain-containing protein</fullName>
    </recommendedName>
</protein>
<evidence type="ECO:0000313" key="1">
    <source>
        <dbReference type="EMBL" id="KIW96025.1"/>
    </source>
</evidence>
<organism evidence="1 2">
    <name type="scientific">Cladophialophora bantiana (strain ATCC 10958 / CBS 173.52 / CDC B-1940 / NIH 8579)</name>
    <name type="common">Xylohypha bantiana</name>
    <dbReference type="NCBI Taxonomy" id="1442370"/>
    <lineage>
        <taxon>Eukaryota</taxon>
        <taxon>Fungi</taxon>
        <taxon>Dikarya</taxon>
        <taxon>Ascomycota</taxon>
        <taxon>Pezizomycotina</taxon>
        <taxon>Eurotiomycetes</taxon>
        <taxon>Chaetothyriomycetidae</taxon>
        <taxon>Chaetothyriales</taxon>
        <taxon>Herpotrichiellaceae</taxon>
        <taxon>Cladophialophora</taxon>
    </lineage>
</organism>
<dbReference type="PANTHER" id="PTHR47785">
    <property type="entry name" value="ZN(II)2CYS6 TRANSCRIPTION FACTOR (EUROFUNG)-RELATED-RELATED"/>
    <property type="match status" value="1"/>
</dbReference>
<accession>A0A0D2HYQ1</accession>
<keyword evidence="2" id="KW-1185">Reference proteome</keyword>
<dbReference type="EMBL" id="KN846983">
    <property type="protein sequence ID" value="KIW96025.1"/>
    <property type="molecule type" value="Genomic_DNA"/>
</dbReference>
<dbReference type="HOGENOM" id="CLU_004835_3_0_1"/>
<evidence type="ECO:0008006" key="3">
    <source>
        <dbReference type="Google" id="ProtNLM"/>
    </source>
</evidence>
<evidence type="ECO:0000313" key="2">
    <source>
        <dbReference type="Proteomes" id="UP000053789"/>
    </source>
</evidence>
<dbReference type="VEuPathDB" id="FungiDB:Z519_03091"/>
<dbReference type="InterPro" id="IPR053181">
    <property type="entry name" value="EcdB-like_regulator"/>
</dbReference>